<evidence type="ECO:0000313" key="6">
    <source>
        <dbReference type="EMBL" id="NGO56144.1"/>
    </source>
</evidence>
<dbReference type="InterPro" id="IPR023772">
    <property type="entry name" value="DNA-bd_HTH_TetR-type_CS"/>
</dbReference>
<dbReference type="SUPFAM" id="SSF46689">
    <property type="entry name" value="Homeodomain-like"/>
    <property type="match status" value="1"/>
</dbReference>
<name>A0A6G4WNC6_9HYPH</name>
<evidence type="ECO:0000313" key="7">
    <source>
        <dbReference type="Proteomes" id="UP001642900"/>
    </source>
</evidence>
<proteinExistence type="predicted"/>
<keyword evidence="2 4" id="KW-0238">DNA-binding</keyword>
<reference evidence="6 7" key="1">
    <citation type="submission" date="2020-02" db="EMBL/GenBank/DDBJ databases">
        <title>Genome sequence of strain CCNWXJ40-4.</title>
        <authorList>
            <person name="Gao J."/>
            <person name="Sun J."/>
        </authorList>
    </citation>
    <scope>NUCLEOTIDE SEQUENCE [LARGE SCALE GENOMIC DNA]</scope>
    <source>
        <strain evidence="6 7">CCNWXJ 40-4</strain>
    </source>
</reference>
<dbReference type="EMBL" id="JAAKZF010000204">
    <property type="protein sequence ID" value="NGO56144.1"/>
    <property type="molecule type" value="Genomic_DNA"/>
</dbReference>
<evidence type="ECO:0000256" key="4">
    <source>
        <dbReference type="PROSITE-ProRule" id="PRU00335"/>
    </source>
</evidence>
<protein>
    <submittedName>
        <fullName evidence="6">TetR/AcrR family transcriptional regulator</fullName>
    </submittedName>
</protein>
<dbReference type="GO" id="GO:0003677">
    <property type="term" value="F:DNA binding"/>
    <property type="evidence" value="ECO:0007669"/>
    <property type="project" value="UniProtKB-UniRule"/>
</dbReference>
<organism evidence="6 7">
    <name type="scientific">Allomesorhizobium camelthorni</name>
    <dbReference type="NCBI Taxonomy" id="475069"/>
    <lineage>
        <taxon>Bacteria</taxon>
        <taxon>Pseudomonadati</taxon>
        <taxon>Pseudomonadota</taxon>
        <taxon>Alphaproteobacteria</taxon>
        <taxon>Hyphomicrobiales</taxon>
        <taxon>Phyllobacteriaceae</taxon>
        <taxon>Allomesorhizobium</taxon>
    </lineage>
</organism>
<evidence type="ECO:0000259" key="5">
    <source>
        <dbReference type="PROSITE" id="PS50977"/>
    </source>
</evidence>
<sequence>MGRPRAFDQPAVLAAATDQFWRRGYEATSVRDLASAMSITGASLYNAFGDKRSLFRRCLAIYLDTHARRRIAELDASADPIDGLRTFFDDLVEASLRDRRGCLLVNSAIEVAPWDPELAELIESSLSEIEDGFYRALQRLPAGTPFQRSRDARATARLMLSAVVALRVLARAGGDGDRLRGIAKSAVALAGVQ</sequence>
<keyword evidence="7" id="KW-1185">Reference proteome</keyword>
<accession>A0A6G4WNC6</accession>
<dbReference type="InterPro" id="IPR001647">
    <property type="entry name" value="HTH_TetR"/>
</dbReference>
<dbReference type="PANTHER" id="PTHR47506">
    <property type="entry name" value="TRANSCRIPTIONAL REGULATORY PROTEIN"/>
    <property type="match status" value="1"/>
</dbReference>
<dbReference type="PANTHER" id="PTHR47506:SF1">
    <property type="entry name" value="HTH-TYPE TRANSCRIPTIONAL REGULATOR YJDC"/>
    <property type="match status" value="1"/>
</dbReference>
<dbReference type="AlphaFoldDB" id="A0A6G4WNC6"/>
<feature type="DNA-binding region" description="H-T-H motif" evidence="4">
    <location>
        <begin position="29"/>
        <end position="48"/>
    </location>
</feature>
<evidence type="ECO:0000256" key="1">
    <source>
        <dbReference type="ARBA" id="ARBA00023015"/>
    </source>
</evidence>
<feature type="domain" description="HTH tetR-type" evidence="5">
    <location>
        <begin position="6"/>
        <end position="66"/>
    </location>
</feature>
<dbReference type="Pfam" id="PF00440">
    <property type="entry name" value="TetR_N"/>
    <property type="match status" value="1"/>
</dbReference>
<keyword evidence="1" id="KW-0805">Transcription regulation</keyword>
<dbReference type="Proteomes" id="UP001642900">
    <property type="component" value="Unassembled WGS sequence"/>
</dbReference>
<dbReference type="InterPro" id="IPR036271">
    <property type="entry name" value="Tet_transcr_reg_TetR-rel_C_sf"/>
</dbReference>
<keyword evidence="3" id="KW-0804">Transcription</keyword>
<dbReference type="PROSITE" id="PS50977">
    <property type="entry name" value="HTH_TETR_2"/>
    <property type="match status" value="1"/>
</dbReference>
<dbReference type="InterPro" id="IPR009057">
    <property type="entry name" value="Homeodomain-like_sf"/>
</dbReference>
<dbReference type="RefSeq" id="WP_165034468.1">
    <property type="nucleotide sequence ID" value="NZ_JAAKZF010000204.1"/>
</dbReference>
<dbReference type="SUPFAM" id="SSF48498">
    <property type="entry name" value="Tetracyclin repressor-like, C-terminal domain"/>
    <property type="match status" value="1"/>
</dbReference>
<comment type="caution">
    <text evidence="6">The sequence shown here is derived from an EMBL/GenBank/DDBJ whole genome shotgun (WGS) entry which is preliminary data.</text>
</comment>
<evidence type="ECO:0000256" key="2">
    <source>
        <dbReference type="ARBA" id="ARBA00023125"/>
    </source>
</evidence>
<dbReference type="Gene3D" id="1.10.10.60">
    <property type="entry name" value="Homeodomain-like"/>
    <property type="match status" value="1"/>
</dbReference>
<dbReference type="Gene3D" id="1.10.357.10">
    <property type="entry name" value="Tetracycline Repressor, domain 2"/>
    <property type="match status" value="1"/>
</dbReference>
<dbReference type="PROSITE" id="PS01081">
    <property type="entry name" value="HTH_TETR_1"/>
    <property type="match status" value="1"/>
</dbReference>
<gene>
    <name evidence="6" type="ORF">G6N73_35195</name>
</gene>
<evidence type="ECO:0000256" key="3">
    <source>
        <dbReference type="ARBA" id="ARBA00023163"/>
    </source>
</evidence>